<accession>A0A6G1BQD0</accession>
<organism evidence="1 2">
    <name type="scientific">Oryza meyeriana var. granulata</name>
    <dbReference type="NCBI Taxonomy" id="110450"/>
    <lineage>
        <taxon>Eukaryota</taxon>
        <taxon>Viridiplantae</taxon>
        <taxon>Streptophyta</taxon>
        <taxon>Embryophyta</taxon>
        <taxon>Tracheophyta</taxon>
        <taxon>Spermatophyta</taxon>
        <taxon>Magnoliopsida</taxon>
        <taxon>Liliopsida</taxon>
        <taxon>Poales</taxon>
        <taxon>Poaceae</taxon>
        <taxon>BOP clade</taxon>
        <taxon>Oryzoideae</taxon>
        <taxon>Oryzeae</taxon>
        <taxon>Oryzinae</taxon>
        <taxon>Oryza</taxon>
        <taxon>Oryza meyeriana</taxon>
    </lineage>
</organism>
<dbReference type="AlphaFoldDB" id="A0A6G1BQD0"/>
<dbReference type="EMBL" id="SPHZ02000011">
    <property type="protein sequence ID" value="KAF0890248.1"/>
    <property type="molecule type" value="Genomic_DNA"/>
</dbReference>
<name>A0A6G1BQD0_9ORYZ</name>
<reference evidence="1 2" key="1">
    <citation type="submission" date="2019-11" db="EMBL/GenBank/DDBJ databases">
        <title>Whole genome sequence of Oryza granulata.</title>
        <authorList>
            <person name="Li W."/>
        </authorList>
    </citation>
    <scope>NUCLEOTIDE SEQUENCE [LARGE SCALE GENOMIC DNA]</scope>
    <source>
        <strain evidence="2">cv. Menghai</strain>
        <tissue evidence="1">Leaf</tissue>
    </source>
</reference>
<comment type="caution">
    <text evidence="1">The sequence shown here is derived from an EMBL/GenBank/DDBJ whole genome shotgun (WGS) entry which is preliminary data.</text>
</comment>
<evidence type="ECO:0000313" key="1">
    <source>
        <dbReference type="EMBL" id="KAF0890248.1"/>
    </source>
</evidence>
<keyword evidence="2" id="KW-1185">Reference proteome</keyword>
<protein>
    <submittedName>
        <fullName evidence="1">Uncharacterized protein</fullName>
    </submittedName>
</protein>
<proteinExistence type="predicted"/>
<sequence>MPFYVEGGDCMTTLGKRRRGERWTTRGWSSLLAVAVGSQPCKEPSCRHCCHGHIDLLPAVVGCKKNPVIKWGANLERVGAFALLAIKKLLAFHPKRRLMNAGAGPRASPTSVDHWLTASTQSPLDRCEDFTDNCTNTSL</sequence>
<gene>
    <name evidence="1" type="ORF">E2562_002665</name>
</gene>
<dbReference type="Proteomes" id="UP000479710">
    <property type="component" value="Unassembled WGS sequence"/>
</dbReference>
<evidence type="ECO:0000313" key="2">
    <source>
        <dbReference type="Proteomes" id="UP000479710"/>
    </source>
</evidence>